<dbReference type="VEuPathDB" id="TriTrypDB:TcG_02522"/>
<feature type="region of interest" description="Disordered" evidence="1">
    <location>
        <begin position="228"/>
        <end position="260"/>
    </location>
</feature>
<dbReference type="Proteomes" id="UP000246078">
    <property type="component" value="Unassembled WGS sequence"/>
</dbReference>
<feature type="transmembrane region" description="Helical" evidence="2">
    <location>
        <begin position="93"/>
        <end position="111"/>
    </location>
</feature>
<dbReference type="VEuPathDB" id="TriTrypDB:TCDM_06473"/>
<evidence type="ECO:0000313" key="3">
    <source>
        <dbReference type="EMBL" id="PWV04675.1"/>
    </source>
</evidence>
<feature type="compositionally biased region" description="Basic and acidic residues" evidence="1">
    <location>
        <begin position="151"/>
        <end position="160"/>
    </location>
</feature>
<dbReference type="AlphaFoldDB" id="A0A2V2W8M9"/>
<name>A0A2V2W8M9_TRYCR</name>
<dbReference type="VEuPathDB" id="TriTrypDB:TcCLB.505229.20"/>
<feature type="compositionally biased region" description="Basic and acidic residues" evidence="1">
    <location>
        <begin position="340"/>
        <end position="354"/>
    </location>
</feature>
<dbReference type="VEuPathDB" id="TriTrypDB:C3747_146g26"/>
<dbReference type="VEuPathDB" id="TriTrypDB:TCSYLVIO_002428"/>
<dbReference type="VEuPathDB" id="TriTrypDB:ECC02_006181"/>
<accession>A0A2V2W8M9</accession>
<dbReference type="VEuPathDB" id="TriTrypDB:Tc_MARK_1143"/>
<evidence type="ECO:0000313" key="4">
    <source>
        <dbReference type="Proteomes" id="UP000246078"/>
    </source>
</evidence>
<organism evidence="3 4">
    <name type="scientific">Trypanosoma cruzi</name>
    <dbReference type="NCBI Taxonomy" id="5693"/>
    <lineage>
        <taxon>Eukaryota</taxon>
        <taxon>Discoba</taxon>
        <taxon>Euglenozoa</taxon>
        <taxon>Kinetoplastea</taxon>
        <taxon>Metakinetoplastina</taxon>
        <taxon>Trypanosomatida</taxon>
        <taxon>Trypanosomatidae</taxon>
        <taxon>Trypanosoma</taxon>
        <taxon>Schizotrypanum</taxon>
    </lineage>
</organism>
<keyword evidence="2" id="KW-0812">Transmembrane</keyword>
<evidence type="ECO:0000256" key="2">
    <source>
        <dbReference type="SAM" id="Phobius"/>
    </source>
</evidence>
<feature type="region of interest" description="Disordered" evidence="1">
    <location>
        <begin position="337"/>
        <end position="370"/>
    </location>
</feature>
<reference evidence="3 4" key="1">
    <citation type="journal article" date="2018" name="Microb. Genom.">
        <title>Expanding an expanded genome: long-read sequencing of Trypanosoma cruzi.</title>
        <authorList>
            <person name="Berna L."/>
            <person name="Rodriguez M."/>
            <person name="Chiribao M.L."/>
            <person name="Parodi-Talice A."/>
            <person name="Pita S."/>
            <person name="Rijo G."/>
            <person name="Alvarez-Valin F."/>
            <person name="Robello C."/>
        </authorList>
    </citation>
    <scope>NUCLEOTIDE SEQUENCE [LARGE SCALE GENOMIC DNA]</scope>
    <source>
        <strain evidence="3 4">TCC</strain>
    </source>
</reference>
<evidence type="ECO:0000256" key="1">
    <source>
        <dbReference type="SAM" id="MobiDB-lite"/>
    </source>
</evidence>
<feature type="compositionally biased region" description="Polar residues" evidence="1">
    <location>
        <begin position="450"/>
        <end position="459"/>
    </location>
</feature>
<comment type="caution">
    <text evidence="3">The sequence shown here is derived from an EMBL/GenBank/DDBJ whole genome shotgun (WGS) entry which is preliminary data.</text>
</comment>
<dbReference type="VEuPathDB" id="TriTrypDB:TcCL_ESM08081"/>
<dbReference type="VEuPathDB" id="TriTrypDB:BCY84_21724"/>
<dbReference type="VEuPathDB" id="TriTrypDB:TcCLB.510823.20"/>
<dbReference type="VEuPathDB" id="TriTrypDB:C4B63_83g75"/>
<keyword evidence="2" id="KW-0472">Membrane</keyword>
<sequence>MWEPVRCRLMGSAEAGHSLILSAVDLGHSTLSVCIHTYINKYIHTLRIGGIERDTCLFIYLITHKQREISFIYKKKKKKKRKKKKRAVESRNCVYPFFAGICVAGPCVMYSKGRDALRRLDMVLASLRQGALKETRATREEVKRSLIREDVHRQNEERRQQQQQQLGIEREMSSSPSVVRVGDPSMASGGFSTSSLLGCGGNDKSTGMGGAKGLPAWYDEDYTTAPRRVEKTKNGRVSTADCDERESSSGGGGDAKLHDEESAMVVDVTQRVSQAERKLYPILLADVAECASADEKNRGGNALDVGGSEVIEWDDRGAPVRLRSTWMPVSPQTLVPVSRTADESKESARSDVMHSGRTSAATTTTTTTTKQTISSDKKLCTQLHEYAWKEDPLAPMPMAGRPAEEGPSPPPVGLSGTSGRGAVNRMRQALPFSPNRGNSTRRRNRPPLSTEGTAVAESSASAIARQIRQAVVKQPTASVDMNKKKAGSESFSSFPVVHGSSGRCSVLYEPDEAECVITHVLNPVTAFFCTSCGACVAREIVTGEPNSCTACGEPFEALPPLPSPRLNGCLLDTVVTETKNVVSLREEGVPAGISASVKKCTATTSTMTTTTTTTTSTTTRDISTMPMTAKVTAGTQAGTSWSMPPLAATAVQGLYFLHLWDQATALHHK</sequence>
<feature type="region of interest" description="Disordered" evidence="1">
    <location>
        <begin position="151"/>
        <end position="186"/>
    </location>
</feature>
<proteinExistence type="predicted"/>
<gene>
    <name evidence="3" type="ORF">C3747_146g26</name>
</gene>
<keyword evidence="2" id="KW-1133">Transmembrane helix</keyword>
<protein>
    <submittedName>
        <fullName evidence="3">Uncharacterized protein</fullName>
    </submittedName>
</protein>
<dbReference type="EMBL" id="PRFC01000146">
    <property type="protein sequence ID" value="PWV04675.1"/>
    <property type="molecule type" value="Genomic_DNA"/>
</dbReference>
<feature type="region of interest" description="Disordered" evidence="1">
    <location>
        <begin position="393"/>
        <end position="459"/>
    </location>
</feature>
<dbReference type="VEuPathDB" id="TriTrypDB:TcBrA4_0116820"/>